<feature type="region of interest" description="Disordered" evidence="1">
    <location>
        <begin position="25"/>
        <end position="153"/>
    </location>
</feature>
<sequence>MSAALGDIEAVFAVRFRDGAHLRSRLPAKKRRRDKAHQDHQGTTTAPWRFPIGGKTMVKFDPTLPPVPAPEAGLPNPIPRPSVKPPELDRKNLSSDVDAEDDDEAAYERGAEAGKRGEAAEKNPYPEDSSRAKAFEHGYLDAQKIRRDDKPPR</sequence>
<gene>
    <name evidence="2" type="ORF">PY650_26265</name>
</gene>
<dbReference type="Proteomes" id="UP001172630">
    <property type="component" value="Unassembled WGS sequence"/>
</dbReference>
<evidence type="ECO:0000313" key="3">
    <source>
        <dbReference type="Proteomes" id="UP001172630"/>
    </source>
</evidence>
<keyword evidence="3" id="KW-1185">Reference proteome</keyword>
<name>A0ABT7KKB4_9HYPH</name>
<dbReference type="EMBL" id="JARFYN010000044">
    <property type="protein sequence ID" value="MDL2409079.1"/>
    <property type="molecule type" value="Genomic_DNA"/>
</dbReference>
<feature type="compositionally biased region" description="Basic residues" evidence="1">
    <location>
        <begin position="25"/>
        <end position="35"/>
    </location>
</feature>
<evidence type="ECO:0000313" key="2">
    <source>
        <dbReference type="EMBL" id="MDL2409079.1"/>
    </source>
</evidence>
<proteinExistence type="predicted"/>
<organism evidence="2 3">
    <name type="scientific">Rhizobium calliandrae</name>
    <dbReference type="NCBI Taxonomy" id="1312182"/>
    <lineage>
        <taxon>Bacteria</taxon>
        <taxon>Pseudomonadati</taxon>
        <taxon>Pseudomonadota</taxon>
        <taxon>Alphaproteobacteria</taxon>
        <taxon>Hyphomicrobiales</taxon>
        <taxon>Rhizobiaceae</taxon>
        <taxon>Rhizobium/Agrobacterium group</taxon>
        <taxon>Rhizobium</taxon>
    </lineage>
</organism>
<comment type="caution">
    <text evidence="2">The sequence shown here is derived from an EMBL/GenBank/DDBJ whole genome shotgun (WGS) entry which is preliminary data.</text>
</comment>
<accession>A0ABT7KKB4</accession>
<evidence type="ECO:0000256" key="1">
    <source>
        <dbReference type="SAM" id="MobiDB-lite"/>
    </source>
</evidence>
<protein>
    <submittedName>
        <fullName evidence="2">Uncharacterized protein</fullName>
    </submittedName>
</protein>
<dbReference type="RefSeq" id="WP_285882520.1">
    <property type="nucleotide sequence ID" value="NZ_JARFYN010000044.1"/>
</dbReference>
<feature type="compositionally biased region" description="Basic and acidic residues" evidence="1">
    <location>
        <begin position="106"/>
        <end position="153"/>
    </location>
</feature>
<reference evidence="2" key="1">
    <citation type="submission" date="2023-06" db="EMBL/GenBank/DDBJ databases">
        <title>Phylogenetic Diversity of Rhizobium strains.</title>
        <authorList>
            <person name="Moura F.T."/>
            <person name="Helene L.C.F."/>
            <person name="Hungria M."/>
        </authorList>
    </citation>
    <scope>NUCLEOTIDE SEQUENCE</scope>
    <source>
        <strain evidence="2">CCGE524</strain>
    </source>
</reference>